<evidence type="ECO:0000313" key="5">
    <source>
        <dbReference type="Proteomes" id="UP000441586"/>
    </source>
</evidence>
<keyword evidence="1" id="KW-0732">Signal</keyword>
<feature type="domain" description="Thiol:disulfide interchange protein DsbD N-terminal" evidence="3">
    <location>
        <begin position="618"/>
        <end position="719"/>
    </location>
</feature>
<protein>
    <submittedName>
        <fullName evidence="4">DUF255 domain-containing protein</fullName>
    </submittedName>
</protein>
<organism evidence="4 5">
    <name type="scientific">Parasedimentitalea maritima</name>
    <dbReference type="NCBI Taxonomy" id="2578117"/>
    <lineage>
        <taxon>Bacteria</taxon>
        <taxon>Pseudomonadati</taxon>
        <taxon>Pseudomonadota</taxon>
        <taxon>Alphaproteobacteria</taxon>
        <taxon>Rhodobacterales</taxon>
        <taxon>Paracoccaceae</taxon>
        <taxon>Parasedimentitalea</taxon>
    </lineage>
</organism>
<dbReference type="EMBL" id="WSFO01000001">
    <property type="protein sequence ID" value="KAE9632701.1"/>
    <property type="molecule type" value="Genomic_DNA"/>
</dbReference>
<dbReference type="InterPro" id="IPR004879">
    <property type="entry name" value="Ssp411-like_TRX"/>
</dbReference>
<dbReference type="InterPro" id="IPR008928">
    <property type="entry name" value="6-hairpin_glycosidase_sf"/>
</dbReference>
<dbReference type="Gene3D" id="3.40.30.10">
    <property type="entry name" value="Glutaredoxin"/>
    <property type="match status" value="1"/>
</dbReference>
<dbReference type="InterPro" id="IPR024705">
    <property type="entry name" value="Ssp411"/>
</dbReference>
<dbReference type="Pfam" id="PF03190">
    <property type="entry name" value="Thioredox_DsbH"/>
    <property type="match status" value="1"/>
</dbReference>
<comment type="caution">
    <text evidence="4">The sequence shown here is derived from an EMBL/GenBank/DDBJ whole genome shotgun (WGS) entry which is preliminary data.</text>
</comment>
<feature type="chain" id="PRO_5025488237" evidence="1">
    <location>
        <begin position="18"/>
        <end position="724"/>
    </location>
</feature>
<name>A0A6A4RNZ6_9RHOB</name>
<dbReference type="SUPFAM" id="SSF52833">
    <property type="entry name" value="Thioredoxin-like"/>
    <property type="match status" value="1"/>
</dbReference>
<accession>A0A6A4RNZ6</accession>
<dbReference type="RefSeq" id="WP_158976833.1">
    <property type="nucleotide sequence ID" value="NZ_WSFO01000001.1"/>
</dbReference>
<dbReference type="GO" id="GO:0005975">
    <property type="term" value="P:carbohydrate metabolic process"/>
    <property type="evidence" value="ECO:0007669"/>
    <property type="project" value="InterPro"/>
</dbReference>
<proteinExistence type="predicted"/>
<dbReference type="Proteomes" id="UP000441586">
    <property type="component" value="Unassembled WGS sequence"/>
</dbReference>
<feature type="domain" description="Spermatogenesis-associated protein 20-like TRX" evidence="2">
    <location>
        <begin position="23"/>
        <end position="174"/>
    </location>
</feature>
<gene>
    <name evidence="4" type="ORF">GP644_02705</name>
</gene>
<dbReference type="Gene3D" id="1.50.10.10">
    <property type="match status" value="1"/>
</dbReference>
<dbReference type="InterPro" id="IPR036249">
    <property type="entry name" value="Thioredoxin-like_sf"/>
</dbReference>
<dbReference type="CDD" id="cd02955">
    <property type="entry name" value="SSP411"/>
    <property type="match status" value="1"/>
</dbReference>
<sequence length="724" mass="79221">MKSIIVALFLLASPVLAQDRAANHLLGQTSPYLKQHLYNVVDWYPWGPEALNKARAQGKPIFLSIGYASCHWCHVMEEESFEDDEIGAFLNEHFVAIKIDREERPDLDEQFMLVTQTVTGGGGWPNSVFLTSEAQPFYGGTYYPPDTFLSILQQLSTMWRDGRPDIEENATALGNVVREYLGRKAAAYPLTAEIAAQLAQQSLATMDDFNGGFGVAPKFPQESSLLFLLDQAERISDTELLEAVQMAAVGMVNGGLHDQVGGGFHRYAVDNAWAVPHFEKMLYNQALIGRVLLRLDSLQPNPSFARAAQRAFDYVLRDMTAPDGGFYAAEDADSLTTTGELEEGVFYVWTPAQVRTHVGAEAEFLIDALTVEEDGNFEGASTLQLSGEEVDVERLDAGLELLHHARMLRPKPRRDDKVLLSWNAEMIVTLVQAARAFDRPEYLTAAQSSARFILAKMRNGEGYYRVNTGGIASIDAQLPDYAGFGRALVALADADPAGDWLAEAERIGHYLVEHFQQSDGLFRMNDQAQGLGDYIQLDDGVLPSGSAQVQLLLSALARRSSDVFFSQQADALTDILSGQALAAPVRRIAAIAAVDVQNRGEVGPVRAVANGAVLVSTVIDRGEGLLNLNIEIAEGWHINAHEPLEDYFVPTRLEVNGTDIGSDAYPDPLITTLSFNEASPLALYEGRIALSVPIEAGANAVTLTLQSCSDEICLAPESLSFRFW</sequence>
<dbReference type="InterPro" id="IPR012341">
    <property type="entry name" value="6hp_glycosidase-like_sf"/>
</dbReference>
<evidence type="ECO:0000313" key="4">
    <source>
        <dbReference type="EMBL" id="KAE9632701.1"/>
    </source>
</evidence>
<dbReference type="AlphaFoldDB" id="A0A6A4RNZ6"/>
<dbReference type="PANTHER" id="PTHR42899:SF1">
    <property type="entry name" value="SPERMATOGENESIS-ASSOCIATED PROTEIN 20"/>
    <property type="match status" value="1"/>
</dbReference>
<feature type="signal peptide" evidence="1">
    <location>
        <begin position="1"/>
        <end position="17"/>
    </location>
</feature>
<evidence type="ECO:0000256" key="1">
    <source>
        <dbReference type="SAM" id="SignalP"/>
    </source>
</evidence>
<dbReference type="PIRSF" id="PIRSF006402">
    <property type="entry name" value="UCP006402_thioredoxin"/>
    <property type="match status" value="1"/>
</dbReference>
<evidence type="ECO:0000259" key="2">
    <source>
        <dbReference type="Pfam" id="PF03190"/>
    </source>
</evidence>
<dbReference type="Pfam" id="PF11412">
    <property type="entry name" value="DsbD_N"/>
    <property type="match status" value="1"/>
</dbReference>
<dbReference type="InterPro" id="IPR028250">
    <property type="entry name" value="DsbDN"/>
</dbReference>
<evidence type="ECO:0000259" key="3">
    <source>
        <dbReference type="Pfam" id="PF11412"/>
    </source>
</evidence>
<reference evidence="4 5" key="1">
    <citation type="submission" date="2019-12" db="EMBL/GenBank/DDBJ databases">
        <authorList>
            <person name="Zhang Y.-J."/>
        </authorList>
    </citation>
    <scope>NUCLEOTIDE SEQUENCE [LARGE SCALE GENOMIC DNA]</scope>
    <source>
        <strain evidence="4 5">H18S-6</strain>
    </source>
</reference>
<dbReference type="PANTHER" id="PTHR42899">
    <property type="entry name" value="SPERMATOGENESIS-ASSOCIATED PROTEIN 20"/>
    <property type="match status" value="1"/>
</dbReference>
<dbReference type="SUPFAM" id="SSF48208">
    <property type="entry name" value="Six-hairpin glycosidases"/>
    <property type="match status" value="1"/>
</dbReference>